<dbReference type="InterPro" id="IPR002559">
    <property type="entry name" value="Transposase_11"/>
</dbReference>
<organism evidence="4 5">
    <name type="scientific">Streptomyces hydrogenans</name>
    <dbReference type="NCBI Taxonomy" id="1873719"/>
    <lineage>
        <taxon>Bacteria</taxon>
        <taxon>Bacillati</taxon>
        <taxon>Actinomycetota</taxon>
        <taxon>Actinomycetes</taxon>
        <taxon>Kitasatosporales</taxon>
        <taxon>Streptomycetaceae</taxon>
        <taxon>Streptomyces</taxon>
    </lineage>
</organism>
<dbReference type="Pfam" id="PF13006">
    <property type="entry name" value="Nterm_IS4"/>
    <property type="match status" value="1"/>
</dbReference>
<name>A0ABQ3PRT4_9ACTN</name>
<dbReference type="InterPro" id="IPR012337">
    <property type="entry name" value="RNaseH-like_sf"/>
</dbReference>
<evidence type="ECO:0000259" key="3">
    <source>
        <dbReference type="Pfam" id="PF13006"/>
    </source>
</evidence>
<dbReference type="PANTHER" id="PTHR37529">
    <property type="entry name" value="TRANSPOSASE INSG FOR INSERTION SEQUENCE ELEMENT IS4-RELATED"/>
    <property type="match status" value="1"/>
</dbReference>
<accession>A0ABQ3PRT4</accession>
<evidence type="ECO:0000259" key="2">
    <source>
        <dbReference type="Pfam" id="PF01609"/>
    </source>
</evidence>
<dbReference type="NCBIfam" id="NF033592">
    <property type="entry name" value="transpos_IS4_1"/>
    <property type="match status" value="1"/>
</dbReference>
<feature type="region of interest" description="Disordered" evidence="1">
    <location>
        <begin position="458"/>
        <end position="480"/>
    </location>
</feature>
<dbReference type="EMBL" id="BNDW01000117">
    <property type="protein sequence ID" value="GHI27731.1"/>
    <property type="molecule type" value="Genomic_DNA"/>
</dbReference>
<dbReference type="Proteomes" id="UP001052739">
    <property type="component" value="Unassembled WGS sequence"/>
</dbReference>
<reference evidence="4" key="1">
    <citation type="submission" date="2024-05" db="EMBL/GenBank/DDBJ databases">
        <title>Whole genome shotgun sequence of Streptomyces hydrogenans NBRC 13475.</title>
        <authorList>
            <person name="Komaki H."/>
            <person name="Tamura T."/>
        </authorList>
    </citation>
    <scope>NUCLEOTIDE SEQUENCE</scope>
    <source>
        <strain evidence="4">NBRC 13475</strain>
    </source>
</reference>
<dbReference type="PANTHER" id="PTHR37529:SF1">
    <property type="entry name" value="TRANSPOSASE INSG FOR INSERTION SEQUENCE ELEMENT IS4-RELATED"/>
    <property type="match status" value="1"/>
</dbReference>
<gene>
    <name evidence="4" type="ORF">Shyd_91020</name>
</gene>
<dbReference type="InterPro" id="IPR024473">
    <property type="entry name" value="Transposases_IS4_N"/>
</dbReference>
<dbReference type="SUPFAM" id="SSF53098">
    <property type="entry name" value="Ribonuclease H-like"/>
    <property type="match status" value="1"/>
</dbReference>
<evidence type="ECO:0000313" key="5">
    <source>
        <dbReference type="Proteomes" id="UP001052739"/>
    </source>
</evidence>
<feature type="domain" description="Transposase IS4-like" evidence="2">
    <location>
        <begin position="168"/>
        <end position="351"/>
    </location>
</feature>
<feature type="region of interest" description="Disordered" evidence="1">
    <location>
        <begin position="419"/>
        <end position="442"/>
    </location>
</feature>
<keyword evidence="5" id="KW-1185">Reference proteome</keyword>
<sequence>MSSQSSTFTMTRSATVAAGAFAPGHLGGLTQHIPFELVDDVLEQTRTVQVRVRTLPSRVGIYFILAMGLFPTLGYRRVWDKLVAGLSDLDLCTPSEAALRQLRRRLGPEPMRALFDVLAVPLARPSTPGVSYRRWRTVAFDGCSSLKAPDLPRIRALLGKVRHHWGMSGYPSLRLTVLCETGTRGLLGAVFGPSESGETVQATQLLPRLTPQMLLLADRAFDGDDFLRAVAGTGSQFLVRLCAHRRPAVLAVLPDGSYLTRFHGLRVRVIDADITLTTSSGQRITGRYRLATTLLDHRHDPAEVLVRLYHERWEIESAFYSLRHTLLTGRVLRSQEPRGLEQEVWALLTLYQALRMAMVEAVEAVPGADPDRASFTVALQAARDQVIRADHVLPASSDHAASGISTAVLSALLPPRRSRTSARKVKCPTSRYPANPTSEHPLTSQNITMLAVEIHAQPPSSAAPGRSGQRNQVLQHMRTEPHRSWHARELATALGFPHYDSFCVQLGRWTREGLLEKVSNATYKIASDCLPSQRSPTDRHRP</sequence>
<dbReference type="Pfam" id="PF01609">
    <property type="entry name" value="DDE_Tnp_1"/>
    <property type="match status" value="1"/>
</dbReference>
<dbReference type="InterPro" id="IPR047952">
    <property type="entry name" value="Transpos_IS4"/>
</dbReference>
<feature type="domain" description="Transposase IS4 N-terminal" evidence="3">
    <location>
        <begin position="24"/>
        <end position="116"/>
    </location>
</feature>
<evidence type="ECO:0000313" key="4">
    <source>
        <dbReference type="EMBL" id="GHI27731.1"/>
    </source>
</evidence>
<comment type="caution">
    <text evidence="4">The sequence shown here is derived from an EMBL/GenBank/DDBJ whole genome shotgun (WGS) entry which is preliminary data.</text>
</comment>
<evidence type="ECO:0000256" key="1">
    <source>
        <dbReference type="SAM" id="MobiDB-lite"/>
    </source>
</evidence>
<proteinExistence type="predicted"/>
<protein>
    <submittedName>
        <fullName evidence="4">Transposase</fullName>
    </submittedName>
</protein>
<dbReference type="RefSeq" id="WP_308076846.1">
    <property type="nucleotide sequence ID" value="NZ_BNBS01000015.1"/>
</dbReference>